<feature type="transmembrane region" description="Helical" evidence="2">
    <location>
        <begin position="197"/>
        <end position="218"/>
    </location>
</feature>
<evidence type="ECO:0000256" key="2">
    <source>
        <dbReference type="SAM" id="Phobius"/>
    </source>
</evidence>
<dbReference type="Gene3D" id="3.40.190.10">
    <property type="entry name" value="Periplasmic binding protein-like II"/>
    <property type="match status" value="2"/>
</dbReference>
<dbReference type="SUPFAM" id="SSF81324">
    <property type="entry name" value="Voltage-gated potassium channels"/>
    <property type="match status" value="1"/>
</dbReference>
<dbReference type="eggNOG" id="COG0834">
    <property type="taxonomic scope" value="Bacteria"/>
</dbReference>
<accession>A0A0D0NIT6</accession>
<dbReference type="SUPFAM" id="SSF53850">
    <property type="entry name" value="Periplasmic binding protein-like II"/>
    <property type="match status" value="1"/>
</dbReference>
<keyword evidence="2" id="KW-1133">Transmembrane helix</keyword>
<feature type="chain" id="PRO_5002217827" evidence="3">
    <location>
        <begin position="21"/>
        <end position="346"/>
    </location>
</feature>
<feature type="domain" description="Solute-binding protein family 3/N-terminal" evidence="4">
    <location>
        <begin position="24"/>
        <end position="341"/>
    </location>
</feature>
<dbReference type="Pfam" id="PF00497">
    <property type="entry name" value="SBP_bac_3"/>
    <property type="match status" value="1"/>
</dbReference>
<dbReference type="InterPro" id="IPR001638">
    <property type="entry name" value="Solute-binding_3/MltF_N"/>
</dbReference>
<gene>
    <name evidence="5" type="ORF">Wenmar_03215</name>
</gene>
<keyword evidence="1 3" id="KW-0732">Signal</keyword>
<keyword evidence="6" id="KW-1185">Reference proteome</keyword>
<organism evidence="5 6">
    <name type="scientific">Wenxinia marina DSM 24838</name>
    <dbReference type="NCBI Taxonomy" id="1123501"/>
    <lineage>
        <taxon>Bacteria</taxon>
        <taxon>Pseudomonadati</taxon>
        <taxon>Pseudomonadota</taxon>
        <taxon>Alphaproteobacteria</taxon>
        <taxon>Rhodobacterales</taxon>
        <taxon>Roseobacteraceae</taxon>
        <taxon>Wenxinia</taxon>
    </lineage>
</organism>
<comment type="caution">
    <text evidence="5">The sequence shown here is derived from an EMBL/GenBank/DDBJ whole genome shotgun (WGS) entry which is preliminary data.</text>
</comment>
<dbReference type="RefSeq" id="WP_018302325.1">
    <property type="nucleotide sequence ID" value="NZ_KB902283.1"/>
</dbReference>
<dbReference type="STRING" id="1123501.Wenmar_03215"/>
<dbReference type="Pfam" id="PF07885">
    <property type="entry name" value="Ion_trans_2"/>
    <property type="match status" value="1"/>
</dbReference>
<keyword evidence="2" id="KW-0812">Transmembrane</keyword>
<dbReference type="InterPro" id="IPR013099">
    <property type="entry name" value="K_chnl_dom"/>
</dbReference>
<evidence type="ECO:0000313" key="6">
    <source>
        <dbReference type="Proteomes" id="UP000035100"/>
    </source>
</evidence>
<evidence type="ECO:0000313" key="5">
    <source>
        <dbReference type="EMBL" id="KIQ68205.1"/>
    </source>
</evidence>
<evidence type="ECO:0000259" key="4">
    <source>
        <dbReference type="SMART" id="SM00062"/>
    </source>
</evidence>
<dbReference type="PANTHER" id="PTHR35936">
    <property type="entry name" value="MEMBRANE-BOUND LYTIC MUREIN TRANSGLYCOSYLASE F"/>
    <property type="match status" value="1"/>
</dbReference>
<sequence length="346" mass="36692">MPRPTLLALLLCLVAPALRAQDDPLRVGVIEAPPFAMASRDGAWMGMAVDMWRVIAEGEGWPYELVPLDPAALDAALADGGVDLALPVQATPAREAAFDLSLPLYTATLGLATPRQDRLLSVLEGFLSWQFLRLVLGLSILLLIVGAVIWALERRRNDEQFAKGPLRGLGDGFWWAGVTLTTIGYGDKAPITLLGRAVAMLWMLTGLAVSAALTAAVVTMAGLQREADVPEDLRDRTVAVVDGSSTATFLQNEGIETRAHATLAEALEAAEAGRADVAAGTAPLVRHALDETGGLTLSVRTTSLDPQMISIALPEGSGLAEPVNGAILRLFASEIGWRLTDRYTAE</sequence>
<dbReference type="Proteomes" id="UP000035100">
    <property type="component" value="Unassembled WGS sequence"/>
</dbReference>
<feature type="transmembrane region" description="Helical" evidence="2">
    <location>
        <begin position="131"/>
        <end position="152"/>
    </location>
</feature>
<proteinExistence type="predicted"/>
<feature type="transmembrane region" description="Helical" evidence="2">
    <location>
        <begin position="164"/>
        <end position="185"/>
    </location>
</feature>
<dbReference type="PRINTS" id="PR00169">
    <property type="entry name" value="KCHANNEL"/>
</dbReference>
<keyword evidence="2" id="KW-0472">Membrane</keyword>
<dbReference type="PANTHER" id="PTHR35936:SF19">
    <property type="entry name" value="AMINO-ACID-BINDING PROTEIN YXEM-RELATED"/>
    <property type="match status" value="1"/>
</dbReference>
<dbReference type="SMART" id="SM00062">
    <property type="entry name" value="PBPb"/>
    <property type="match status" value="1"/>
</dbReference>
<dbReference type="EMBL" id="AONG01000016">
    <property type="protein sequence ID" value="KIQ68205.1"/>
    <property type="molecule type" value="Genomic_DNA"/>
</dbReference>
<protein>
    <submittedName>
        <fullName evidence="5">ABC-type amino acid transport/signal transduction system, periplasmic component/domain protein</fullName>
    </submittedName>
</protein>
<feature type="signal peptide" evidence="3">
    <location>
        <begin position="1"/>
        <end position="20"/>
    </location>
</feature>
<name>A0A0D0NIT6_9RHOB</name>
<reference evidence="5 6" key="1">
    <citation type="submission" date="2013-01" db="EMBL/GenBank/DDBJ databases">
        <authorList>
            <person name="Fiebig A."/>
            <person name="Goeker M."/>
            <person name="Klenk H.-P.P."/>
        </authorList>
    </citation>
    <scope>NUCLEOTIDE SEQUENCE [LARGE SCALE GENOMIC DNA]</scope>
    <source>
        <strain evidence="5 6">DSM 24838</strain>
    </source>
</reference>
<evidence type="ECO:0000256" key="1">
    <source>
        <dbReference type="ARBA" id="ARBA00022729"/>
    </source>
</evidence>
<evidence type="ECO:0000256" key="3">
    <source>
        <dbReference type="SAM" id="SignalP"/>
    </source>
</evidence>
<dbReference type="Gene3D" id="1.10.287.70">
    <property type="match status" value="1"/>
</dbReference>
<dbReference type="AlphaFoldDB" id="A0A0D0NIT6"/>